<comment type="subcellular location">
    <subcellularLocation>
        <location evidence="1">Cell membrane</location>
        <topology evidence="1">Single-pass membrane protein</topology>
    </subcellularLocation>
</comment>
<evidence type="ECO:0000256" key="10">
    <source>
        <dbReference type="ARBA" id="ARBA00023319"/>
    </source>
</evidence>
<dbReference type="PANTHER" id="PTHR11738">
    <property type="entry name" value="MHC CLASS I NK CELL RECEPTOR"/>
    <property type="match status" value="1"/>
</dbReference>
<dbReference type="InterPro" id="IPR050412">
    <property type="entry name" value="Ig-like_Receptors_ImmuneReg"/>
</dbReference>
<dbReference type="FunCoup" id="K7E658">
    <property type="interactions" value="537"/>
</dbReference>
<reference evidence="13" key="2">
    <citation type="submission" date="2025-08" db="UniProtKB">
        <authorList>
            <consortium name="Ensembl"/>
        </authorList>
    </citation>
    <scope>IDENTIFICATION</scope>
</reference>
<evidence type="ECO:0000256" key="9">
    <source>
        <dbReference type="ARBA" id="ARBA00023180"/>
    </source>
</evidence>
<keyword evidence="8" id="KW-1015">Disulfide bond</keyword>
<dbReference type="InterPro" id="IPR036179">
    <property type="entry name" value="Ig-like_dom_sf"/>
</dbReference>
<dbReference type="Ensembl" id="ENSMODT00000044368.2">
    <property type="protein sequence ID" value="ENSMODP00000041260.2"/>
    <property type="gene ID" value="ENSMODG00000003262.4"/>
</dbReference>
<dbReference type="InterPro" id="IPR013151">
    <property type="entry name" value="Immunoglobulin_dom"/>
</dbReference>
<dbReference type="ExpressionAtlas" id="K7E658">
    <property type="expression patterns" value="baseline"/>
</dbReference>
<feature type="compositionally biased region" description="Basic and acidic residues" evidence="11">
    <location>
        <begin position="472"/>
        <end position="484"/>
    </location>
</feature>
<evidence type="ECO:0000256" key="4">
    <source>
        <dbReference type="ARBA" id="ARBA00022729"/>
    </source>
</evidence>
<evidence type="ECO:0000256" key="3">
    <source>
        <dbReference type="ARBA" id="ARBA00022692"/>
    </source>
</evidence>
<evidence type="ECO:0000259" key="12">
    <source>
        <dbReference type="PROSITE" id="PS50835"/>
    </source>
</evidence>
<dbReference type="SMART" id="SM00409">
    <property type="entry name" value="IG"/>
    <property type="match status" value="3"/>
</dbReference>
<keyword evidence="2" id="KW-1003">Cell membrane</keyword>
<evidence type="ECO:0000313" key="13">
    <source>
        <dbReference type="Ensembl" id="ENSMODP00000041260.2"/>
    </source>
</evidence>
<dbReference type="GO" id="GO:0002764">
    <property type="term" value="P:immune response-regulating signaling pathway"/>
    <property type="evidence" value="ECO:0000318"/>
    <property type="project" value="GO_Central"/>
</dbReference>
<evidence type="ECO:0000256" key="5">
    <source>
        <dbReference type="ARBA" id="ARBA00022737"/>
    </source>
</evidence>
<dbReference type="PROSITE" id="PS50835">
    <property type="entry name" value="IG_LIKE"/>
    <property type="match status" value="2"/>
</dbReference>
<keyword evidence="4" id="KW-0732">Signal</keyword>
<dbReference type="SMART" id="SM00408">
    <property type="entry name" value="IGc2"/>
    <property type="match status" value="3"/>
</dbReference>
<keyword evidence="9" id="KW-0325">Glycoprotein</keyword>
<dbReference type="GeneTree" id="ENSGT01100000263478"/>
<dbReference type="Bgee" id="ENSMODG00000003262">
    <property type="expression patterns" value="Expressed in blood and 5 other cell types or tissues"/>
</dbReference>
<evidence type="ECO:0000256" key="7">
    <source>
        <dbReference type="ARBA" id="ARBA00023136"/>
    </source>
</evidence>
<evidence type="ECO:0000313" key="14">
    <source>
        <dbReference type="Proteomes" id="UP000002280"/>
    </source>
</evidence>
<dbReference type="InterPro" id="IPR007110">
    <property type="entry name" value="Ig-like_dom"/>
</dbReference>
<protein>
    <recommendedName>
        <fullName evidence="12">Ig-like domain-containing protein</fullName>
    </recommendedName>
</protein>
<evidence type="ECO:0000256" key="1">
    <source>
        <dbReference type="ARBA" id="ARBA00004162"/>
    </source>
</evidence>
<evidence type="ECO:0000256" key="8">
    <source>
        <dbReference type="ARBA" id="ARBA00023157"/>
    </source>
</evidence>
<keyword evidence="3" id="KW-0812">Transmembrane</keyword>
<dbReference type="InParanoid" id="K7E658"/>
<reference evidence="13" key="3">
    <citation type="submission" date="2025-09" db="UniProtKB">
        <authorList>
            <consortium name="Ensembl"/>
        </authorList>
    </citation>
    <scope>IDENTIFICATION</scope>
</reference>
<dbReference type="InterPro" id="IPR003599">
    <property type="entry name" value="Ig_sub"/>
</dbReference>
<dbReference type="Pfam" id="PF00047">
    <property type="entry name" value="ig"/>
    <property type="match status" value="1"/>
</dbReference>
<feature type="compositionally biased region" description="Polar residues" evidence="11">
    <location>
        <begin position="458"/>
        <end position="471"/>
    </location>
</feature>
<dbReference type="InterPro" id="IPR013783">
    <property type="entry name" value="Ig-like_fold"/>
</dbReference>
<keyword evidence="5" id="KW-0677">Repeat</keyword>
<proteinExistence type="predicted"/>
<organism evidence="13 14">
    <name type="scientific">Monodelphis domestica</name>
    <name type="common">Gray short-tailed opossum</name>
    <dbReference type="NCBI Taxonomy" id="13616"/>
    <lineage>
        <taxon>Eukaryota</taxon>
        <taxon>Metazoa</taxon>
        <taxon>Chordata</taxon>
        <taxon>Craniata</taxon>
        <taxon>Vertebrata</taxon>
        <taxon>Euteleostomi</taxon>
        <taxon>Mammalia</taxon>
        <taxon>Metatheria</taxon>
        <taxon>Didelphimorphia</taxon>
        <taxon>Didelphidae</taxon>
        <taxon>Monodelphis</taxon>
    </lineage>
</organism>
<evidence type="ECO:0000256" key="6">
    <source>
        <dbReference type="ARBA" id="ARBA00022989"/>
    </source>
</evidence>
<name>K7E658_MONDO</name>
<dbReference type="Proteomes" id="UP000002280">
    <property type="component" value="Chromosome 4"/>
</dbReference>
<dbReference type="Gene3D" id="2.60.40.10">
    <property type="entry name" value="Immunoglobulins"/>
    <property type="match status" value="4"/>
</dbReference>
<dbReference type="InterPro" id="IPR003598">
    <property type="entry name" value="Ig_sub2"/>
</dbReference>
<accession>K7E658</accession>
<dbReference type="GO" id="GO:0007166">
    <property type="term" value="P:cell surface receptor signaling pathway"/>
    <property type="evidence" value="ECO:0007669"/>
    <property type="project" value="UniProtKB-ARBA"/>
</dbReference>
<dbReference type="FunFam" id="2.60.40.10:FF:000049">
    <property type="entry name" value="Leukocyte immunoglobulin-like receptor subfamily B member 1"/>
    <property type="match status" value="4"/>
</dbReference>
<feature type="domain" description="Ig-like" evidence="12">
    <location>
        <begin position="303"/>
        <end position="389"/>
    </location>
</feature>
<feature type="region of interest" description="Disordered" evidence="11">
    <location>
        <begin position="458"/>
        <end position="484"/>
    </location>
</feature>
<keyword evidence="7" id="KW-0472">Membrane</keyword>
<feature type="domain" description="Ig-like" evidence="12">
    <location>
        <begin position="118"/>
        <end position="184"/>
    </location>
</feature>
<keyword evidence="6" id="KW-1133">Transmembrane helix</keyword>
<dbReference type="SUPFAM" id="SSF48726">
    <property type="entry name" value="Immunoglobulin"/>
    <property type="match status" value="4"/>
</dbReference>
<dbReference type="GO" id="GO:0005886">
    <property type="term" value="C:plasma membrane"/>
    <property type="evidence" value="ECO:0000318"/>
    <property type="project" value="GO_Central"/>
</dbReference>
<dbReference type="Pfam" id="PF13895">
    <property type="entry name" value="Ig_2"/>
    <property type="match status" value="2"/>
</dbReference>
<keyword evidence="14" id="KW-1185">Reference proteome</keyword>
<evidence type="ECO:0000256" key="2">
    <source>
        <dbReference type="ARBA" id="ARBA00022475"/>
    </source>
</evidence>
<reference evidence="13 14" key="1">
    <citation type="journal article" date="2007" name="Nature">
        <title>Genome of the marsupial Monodelphis domestica reveals innovation in non-coding sequences.</title>
        <authorList>
            <person name="Mikkelsen T.S."/>
            <person name="Wakefield M.J."/>
            <person name="Aken B."/>
            <person name="Amemiya C.T."/>
            <person name="Chang J.L."/>
            <person name="Duke S."/>
            <person name="Garber M."/>
            <person name="Gentles A.J."/>
            <person name="Goodstadt L."/>
            <person name="Heger A."/>
            <person name="Jurka J."/>
            <person name="Kamal M."/>
            <person name="Mauceli E."/>
            <person name="Searle S.M."/>
            <person name="Sharpe T."/>
            <person name="Baker M.L."/>
            <person name="Batzer M.A."/>
            <person name="Benos P.V."/>
            <person name="Belov K."/>
            <person name="Clamp M."/>
            <person name="Cook A."/>
            <person name="Cuff J."/>
            <person name="Das R."/>
            <person name="Davidow L."/>
            <person name="Deakin J.E."/>
            <person name="Fazzari M.J."/>
            <person name="Glass J.L."/>
            <person name="Grabherr M."/>
            <person name="Greally J.M."/>
            <person name="Gu W."/>
            <person name="Hore T.A."/>
            <person name="Huttley G.A."/>
            <person name="Kleber M."/>
            <person name="Jirtle R.L."/>
            <person name="Koina E."/>
            <person name="Lee J.T."/>
            <person name="Mahony S."/>
            <person name="Marra M.A."/>
            <person name="Miller R.D."/>
            <person name="Nicholls R.D."/>
            <person name="Oda M."/>
            <person name="Papenfuss A.T."/>
            <person name="Parra Z.E."/>
            <person name="Pollock D.D."/>
            <person name="Ray D.A."/>
            <person name="Schein J.E."/>
            <person name="Speed T.P."/>
            <person name="Thompson K."/>
            <person name="VandeBerg J.L."/>
            <person name="Wade C.M."/>
            <person name="Walker J.A."/>
            <person name="Waters P.D."/>
            <person name="Webber C."/>
            <person name="Weidman J.R."/>
            <person name="Xie X."/>
            <person name="Zody M.C."/>
            <person name="Baldwin J."/>
            <person name="Abdouelleil A."/>
            <person name="Abdulkadir J."/>
            <person name="Abebe A."/>
            <person name="Abera B."/>
            <person name="Abreu J."/>
            <person name="Acer S.C."/>
            <person name="Aftuck L."/>
            <person name="Alexander A."/>
            <person name="An P."/>
            <person name="Anderson E."/>
            <person name="Anderson S."/>
            <person name="Arachi H."/>
            <person name="Azer M."/>
            <person name="Bachantsang P."/>
            <person name="Barry A."/>
            <person name="Bayul T."/>
            <person name="Berlin A."/>
            <person name="Bessette D."/>
            <person name="Bloom T."/>
            <person name="Bloom T."/>
            <person name="Boguslavskiy L."/>
            <person name="Bonnet C."/>
            <person name="Boukhgalter B."/>
            <person name="Bourzgui I."/>
            <person name="Brown A."/>
            <person name="Cahill P."/>
            <person name="Channer S."/>
            <person name="Cheshatsang Y."/>
            <person name="Chuda L."/>
            <person name="Citroen M."/>
            <person name="Collymore A."/>
            <person name="Cooke P."/>
            <person name="Costello M."/>
            <person name="D'Aco K."/>
            <person name="Daza R."/>
            <person name="De Haan G."/>
            <person name="DeGray S."/>
            <person name="DeMaso C."/>
            <person name="Dhargay N."/>
            <person name="Dooley K."/>
            <person name="Dooley E."/>
            <person name="Doricent M."/>
            <person name="Dorje P."/>
            <person name="Dorjee K."/>
            <person name="Dupes A."/>
            <person name="Elong R."/>
            <person name="Falk J."/>
            <person name="Farina A."/>
            <person name="Faro S."/>
            <person name="Ferguson D."/>
            <person name="Fisher S."/>
            <person name="Foley C.D."/>
            <person name="Franke A."/>
            <person name="Friedrich D."/>
            <person name="Gadbois L."/>
            <person name="Gearin G."/>
            <person name="Gearin C.R."/>
            <person name="Giannoukos G."/>
            <person name="Goode T."/>
            <person name="Graham J."/>
            <person name="Grandbois E."/>
            <person name="Grewal S."/>
            <person name="Gyaltsen K."/>
            <person name="Hafez N."/>
            <person name="Hagos B."/>
            <person name="Hall J."/>
            <person name="Henson C."/>
            <person name="Hollinger A."/>
            <person name="Honan T."/>
            <person name="Huard M.D."/>
            <person name="Hughes L."/>
            <person name="Hurhula B."/>
            <person name="Husby M.E."/>
            <person name="Kamat A."/>
            <person name="Kanga B."/>
            <person name="Kashin S."/>
            <person name="Khazanovich D."/>
            <person name="Kisner P."/>
            <person name="Lance K."/>
            <person name="Lara M."/>
            <person name="Lee W."/>
            <person name="Lennon N."/>
            <person name="Letendre F."/>
            <person name="LeVine R."/>
            <person name="Lipovsky A."/>
            <person name="Liu X."/>
            <person name="Liu J."/>
            <person name="Liu S."/>
            <person name="Lokyitsang T."/>
            <person name="Lokyitsang Y."/>
            <person name="Lubonja R."/>
            <person name="Lui A."/>
            <person name="MacDonald P."/>
            <person name="Magnisalis V."/>
            <person name="Maru K."/>
            <person name="Matthews C."/>
            <person name="McCusker W."/>
            <person name="McDonough S."/>
            <person name="Mehta T."/>
            <person name="Meldrim J."/>
            <person name="Meneus L."/>
            <person name="Mihai O."/>
            <person name="Mihalev A."/>
            <person name="Mihova T."/>
            <person name="Mittelman R."/>
            <person name="Mlenga V."/>
            <person name="Montmayeur A."/>
            <person name="Mulrain L."/>
            <person name="Navidi A."/>
            <person name="Naylor J."/>
            <person name="Negash T."/>
            <person name="Nguyen T."/>
            <person name="Nguyen N."/>
            <person name="Nicol R."/>
            <person name="Norbu C."/>
            <person name="Norbu N."/>
            <person name="Novod N."/>
            <person name="O'Neill B."/>
            <person name="Osman S."/>
            <person name="Markiewicz E."/>
            <person name="Oyono O.L."/>
            <person name="Patti C."/>
            <person name="Phunkhang P."/>
            <person name="Pierre F."/>
            <person name="Priest M."/>
            <person name="Raghuraman S."/>
            <person name="Rege F."/>
            <person name="Reyes R."/>
            <person name="Rise C."/>
            <person name="Rogov P."/>
            <person name="Ross K."/>
            <person name="Ryan E."/>
            <person name="Settipalli S."/>
            <person name="Shea T."/>
            <person name="Sherpa N."/>
            <person name="Shi L."/>
            <person name="Shih D."/>
            <person name="Sparrow T."/>
            <person name="Spaulding J."/>
            <person name="Stalker J."/>
            <person name="Stange-Thomann N."/>
            <person name="Stavropoulos S."/>
            <person name="Stone C."/>
            <person name="Strader C."/>
            <person name="Tesfaye S."/>
            <person name="Thomson T."/>
            <person name="Thoulutsang Y."/>
            <person name="Thoulutsang D."/>
            <person name="Topham K."/>
            <person name="Topping I."/>
            <person name="Tsamla T."/>
            <person name="Vassiliev H."/>
            <person name="Vo A."/>
            <person name="Wangchuk T."/>
            <person name="Wangdi T."/>
            <person name="Weiand M."/>
            <person name="Wilkinson J."/>
            <person name="Wilson A."/>
            <person name="Yadav S."/>
            <person name="Young G."/>
            <person name="Yu Q."/>
            <person name="Zembek L."/>
            <person name="Zhong D."/>
            <person name="Zimmer A."/>
            <person name="Zwirko Z."/>
            <person name="Jaffe D.B."/>
            <person name="Alvarez P."/>
            <person name="Brockman W."/>
            <person name="Butler J."/>
            <person name="Chin C."/>
            <person name="Gnerre S."/>
            <person name="MacCallum I."/>
            <person name="Graves J.A."/>
            <person name="Ponting C.P."/>
            <person name="Breen M."/>
            <person name="Samollow P.B."/>
            <person name="Lander E.S."/>
            <person name="Lindblad-Toh K."/>
        </authorList>
    </citation>
    <scope>NUCLEOTIDE SEQUENCE [LARGE SCALE GENOMIC DNA]</scope>
</reference>
<evidence type="ECO:0000256" key="11">
    <source>
        <dbReference type="SAM" id="MobiDB-lite"/>
    </source>
</evidence>
<dbReference type="Pfam" id="PF13927">
    <property type="entry name" value="Ig_3"/>
    <property type="match status" value="1"/>
</dbReference>
<dbReference type="PANTHER" id="PTHR11738:SF179">
    <property type="entry name" value="LEUKOCYTE IMMUNOGLOBULIN-LIKE RECEPTOR SUBFAMILY A MEMBER 5"/>
    <property type="match status" value="1"/>
</dbReference>
<sequence>MSPMLRVLLCLGESLGGGILGLLSKFSLWAKPGALIPKGKLVTCWCQGSSEALGYRLEKEGTHWSETSYCNGSKASFSLGEMKTETSGRYLCQYWTSSGCSDFSDPLMLIMTGQHDKPVLSAKPSSVVVPGENVTLHCNSSYDVDGFMMSKDQVDEMTPPRPWTIQAKFSIWAVKATDGGTYRCYSFYSNSFYEWSVPSDPLVLRVTGKKYPEDGSLVPQGRTVTLRCRGSQEADLYRLEQKLGNGMSDITDMTTVGTEVNFSLPFVTWNHAGTYYCHYRHSLGWSEPSEPLQLVVTGLYEEPSLAALPSSEVASGQNVTLQCQTRGWHDWFVLYKDGEEITRGMTQSHGRGRHFEFFFPAVTSSQNGTYRCYSFQSSSPNAWSSPSASLVLRVSGEETPAPPISPKWEIHEARARRDLLNIPPPPQKIWAELCSDPISRPSIYSVLSGPTCRAPNPALSSFPGTFSPSPESENRLSGKYLEDS</sequence>
<dbReference type="AlphaFoldDB" id="K7E658"/>
<dbReference type="HOGENOM" id="CLU_021100_0_1_1"/>
<keyword evidence="10" id="KW-0393">Immunoglobulin domain</keyword>